<feature type="region of interest" description="Disordered" evidence="17">
    <location>
        <begin position="1"/>
        <end position="285"/>
    </location>
</feature>
<dbReference type="GO" id="GO:0016887">
    <property type="term" value="F:ATP hydrolysis activity"/>
    <property type="evidence" value="ECO:0007669"/>
    <property type="project" value="TreeGrafter"/>
</dbReference>
<evidence type="ECO:0000313" key="20">
    <source>
        <dbReference type="EMBL" id="KAF2494348.1"/>
    </source>
</evidence>
<evidence type="ECO:0000256" key="10">
    <source>
        <dbReference type="ARBA" id="ARBA00023015"/>
    </source>
</evidence>
<comment type="catalytic activity">
    <reaction evidence="15">
        <text>ATP + H2O = ADP + phosphate + H(+)</text>
        <dbReference type="Rhea" id="RHEA:13065"/>
        <dbReference type="ChEBI" id="CHEBI:15377"/>
        <dbReference type="ChEBI" id="CHEBI:15378"/>
        <dbReference type="ChEBI" id="CHEBI:30616"/>
        <dbReference type="ChEBI" id="CHEBI:43474"/>
        <dbReference type="ChEBI" id="CHEBI:456216"/>
        <dbReference type="EC" id="3.6.4.12"/>
    </reaction>
</comment>
<comment type="subcellular location">
    <subcellularLocation>
        <location evidence="1">Nucleus</location>
    </subcellularLocation>
</comment>
<dbReference type="CDD" id="cd18793">
    <property type="entry name" value="SF2_C_SNF"/>
    <property type="match status" value="1"/>
</dbReference>
<dbReference type="SMART" id="SM00487">
    <property type="entry name" value="DEXDc"/>
    <property type="match status" value="1"/>
</dbReference>
<dbReference type="FunFam" id="3.40.50.300:FF:000655">
    <property type="entry name" value="Protein PHOTOPERIOD-INDEPENDENT EARLY FLOWERING 1"/>
    <property type="match status" value="1"/>
</dbReference>
<dbReference type="Pfam" id="PF00271">
    <property type="entry name" value="Helicase_C"/>
    <property type="match status" value="1"/>
</dbReference>
<feature type="coiled-coil region" evidence="16">
    <location>
        <begin position="372"/>
        <end position="431"/>
    </location>
</feature>
<dbReference type="InterPro" id="IPR038718">
    <property type="entry name" value="SNF2-like_sf"/>
</dbReference>
<dbReference type="GO" id="GO:0042393">
    <property type="term" value="F:histone binding"/>
    <property type="evidence" value="ECO:0007669"/>
    <property type="project" value="TreeGrafter"/>
</dbReference>
<feature type="compositionally biased region" description="Polar residues" evidence="17">
    <location>
        <begin position="607"/>
        <end position="617"/>
    </location>
</feature>
<keyword evidence="5" id="KW-0547">Nucleotide-binding</keyword>
<dbReference type="GO" id="GO:0005524">
    <property type="term" value="F:ATP binding"/>
    <property type="evidence" value="ECO:0007669"/>
    <property type="project" value="UniProtKB-KW"/>
</dbReference>
<evidence type="ECO:0000259" key="19">
    <source>
        <dbReference type="PROSITE" id="PS51194"/>
    </source>
</evidence>
<organism evidence="20 21">
    <name type="scientific">Lophium mytilinum</name>
    <dbReference type="NCBI Taxonomy" id="390894"/>
    <lineage>
        <taxon>Eukaryota</taxon>
        <taxon>Fungi</taxon>
        <taxon>Dikarya</taxon>
        <taxon>Ascomycota</taxon>
        <taxon>Pezizomycotina</taxon>
        <taxon>Dothideomycetes</taxon>
        <taxon>Pleosporomycetidae</taxon>
        <taxon>Mytilinidiales</taxon>
        <taxon>Mytilinidiaceae</taxon>
        <taxon>Lophium</taxon>
    </lineage>
</organism>
<dbReference type="InterPro" id="IPR014001">
    <property type="entry name" value="Helicase_ATP-bd"/>
</dbReference>
<dbReference type="Pfam" id="PF00176">
    <property type="entry name" value="SNF2-rel_dom"/>
    <property type="match status" value="1"/>
</dbReference>
<keyword evidence="21" id="KW-1185">Reference proteome</keyword>
<evidence type="ECO:0000256" key="9">
    <source>
        <dbReference type="ARBA" id="ARBA00022853"/>
    </source>
</evidence>
<dbReference type="GO" id="GO:0003677">
    <property type="term" value="F:DNA binding"/>
    <property type="evidence" value="ECO:0007669"/>
    <property type="project" value="UniProtKB-KW"/>
</dbReference>
<gene>
    <name evidence="20" type="ORF">BU16DRAFT_528444</name>
</gene>
<evidence type="ECO:0000256" key="13">
    <source>
        <dbReference type="ARBA" id="ARBA00023163"/>
    </source>
</evidence>
<dbReference type="EMBL" id="MU004191">
    <property type="protein sequence ID" value="KAF2494348.1"/>
    <property type="molecule type" value="Genomic_DNA"/>
</dbReference>
<comment type="subunit">
    <text evidence="3">Component of the SWR1 chromatin-remodeling complex.</text>
</comment>
<feature type="compositionally biased region" description="Polar residues" evidence="17">
    <location>
        <begin position="805"/>
        <end position="818"/>
    </location>
</feature>
<feature type="region of interest" description="Disordered" evidence="17">
    <location>
        <begin position="715"/>
        <end position="819"/>
    </location>
</feature>
<keyword evidence="10" id="KW-0805">Transcription regulation</keyword>
<keyword evidence="16" id="KW-0175">Coiled coil</keyword>
<dbReference type="Proteomes" id="UP000799750">
    <property type="component" value="Unassembled WGS sequence"/>
</dbReference>
<evidence type="ECO:0000256" key="14">
    <source>
        <dbReference type="ARBA" id="ARBA00023242"/>
    </source>
</evidence>
<keyword evidence="7" id="KW-0347">Helicase</keyword>
<dbReference type="EC" id="3.6.4.12" evidence="4"/>
<dbReference type="GO" id="GO:0000812">
    <property type="term" value="C:Swr1 complex"/>
    <property type="evidence" value="ECO:0007669"/>
    <property type="project" value="TreeGrafter"/>
</dbReference>
<protein>
    <recommendedName>
        <fullName evidence="4">DNA helicase</fullName>
        <ecNumber evidence="4">3.6.4.12</ecNumber>
    </recommendedName>
</protein>
<evidence type="ECO:0000259" key="18">
    <source>
        <dbReference type="PROSITE" id="PS51192"/>
    </source>
</evidence>
<keyword evidence="12" id="KW-0010">Activator</keyword>
<dbReference type="PROSITE" id="PS51194">
    <property type="entry name" value="HELICASE_CTER"/>
    <property type="match status" value="1"/>
</dbReference>
<evidence type="ECO:0000256" key="11">
    <source>
        <dbReference type="ARBA" id="ARBA00023125"/>
    </source>
</evidence>
<dbReference type="InterPro" id="IPR001650">
    <property type="entry name" value="Helicase_C-like"/>
</dbReference>
<feature type="compositionally biased region" description="Polar residues" evidence="17">
    <location>
        <begin position="130"/>
        <end position="144"/>
    </location>
</feature>
<evidence type="ECO:0000256" key="15">
    <source>
        <dbReference type="ARBA" id="ARBA00047995"/>
    </source>
</evidence>
<feature type="domain" description="Helicase C-terminal" evidence="19">
    <location>
        <begin position="1385"/>
        <end position="1538"/>
    </location>
</feature>
<evidence type="ECO:0000256" key="5">
    <source>
        <dbReference type="ARBA" id="ARBA00022741"/>
    </source>
</evidence>
<feature type="region of interest" description="Disordered" evidence="17">
    <location>
        <begin position="478"/>
        <end position="684"/>
    </location>
</feature>
<dbReference type="Gene3D" id="3.40.50.10810">
    <property type="entry name" value="Tandem AAA-ATPase domain"/>
    <property type="match status" value="1"/>
</dbReference>
<evidence type="ECO:0000256" key="4">
    <source>
        <dbReference type="ARBA" id="ARBA00012551"/>
    </source>
</evidence>
<evidence type="ECO:0000256" key="7">
    <source>
        <dbReference type="ARBA" id="ARBA00022806"/>
    </source>
</evidence>
<evidence type="ECO:0000256" key="12">
    <source>
        <dbReference type="ARBA" id="ARBA00023159"/>
    </source>
</evidence>
<comment type="similarity">
    <text evidence="2">Belongs to the SNF2/RAD54 helicase family. SWR1 subfamily.</text>
</comment>
<dbReference type="InterPro" id="IPR050520">
    <property type="entry name" value="INO80/SWR1_helicase"/>
</dbReference>
<dbReference type="Gene3D" id="1.20.120.850">
    <property type="entry name" value="SWI2/SNF2 ATPases, N-terminal domain"/>
    <property type="match status" value="1"/>
</dbReference>
<reference evidence="20" key="1">
    <citation type="journal article" date="2020" name="Stud. Mycol.">
        <title>101 Dothideomycetes genomes: a test case for predicting lifestyles and emergence of pathogens.</title>
        <authorList>
            <person name="Haridas S."/>
            <person name="Albert R."/>
            <person name="Binder M."/>
            <person name="Bloem J."/>
            <person name="Labutti K."/>
            <person name="Salamov A."/>
            <person name="Andreopoulos B."/>
            <person name="Baker S."/>
            <person name="Barry K."/>
            <person name="Bills G."/>
            <person name="Bluhm B."/>
            <person name="Cannon C."/>
            <person name="Castanera R."/>
            <person name="Culley D."/>
            <person name="Daum C."/>
            <person name="Ezra D."/>
            <person name="Gonzalez J."/>
            <person name="Henrissat B."/>
            <person name="Kuo A."/>
            <person name="Liang C."/>
            <person name="Lipzen A."/>
            <person name="Lutzoni F."/>
            <person name="Magnuson J."/>
            <person name="Mondo S."/>
            <person name="Nolan M."/>
            <person name="Ohm R."/>
            <person name="Pangilinan J."/>
            <person name="Park H.-J."/>
            <person name="Ramirez L."/>
            <person name="Alfaro M."/>
            <person name="Sun H."/>
            <person name="Tritt A."/>
            <person name="Yoshinaga Y."/>
            <person name="Zwiers L.-H."/>
            <person name="Turgeon B."/>
            <person name="Goodwin S."/>
            <person name="Spatafora J."/>
            <person name="Crous P."/>
            <person name="Grigoriev I."/>
        </authorList>
    </citation>
    <scope>NUCLEOTIDE SEQUENCE</scope>
    <source>
        <strain evidence="20">CBS 269.34</strain>
    </source>
</reference>
<keyword evidence="13" id="KW-0804">Transcription</keyword>
<dbReference type="PROSITE" id="PS51192">
    <property type="entry name" value="HELICASE_ATP_BIND_1"/>
    <property type="match status" value="1"/>
</dbReference>
<keyword evidence="9" id="KW-0156">Chromatin regulator</keyword>
<feature type="domain" description="Helicase ATP-binding" evidence="18">
    <location>
        <begin position="847"/>
        <end position="1012"/>
    </location>
</feature>
<dbReference type="InterPro" id="IPR049730">
    <property type="entry name" value="SNF2/RAD54-like_C"/>
</dbReference>
<dbReference type="InterPro" id="IPR027417">
    <property type="entry name" value="P-loop_NTPase"/>
</dbReference>
<evidence type="ECO:0000313" key="21">
    <source>
        <dbReference type="Proteomes" id="UP000799750"/>
    </source>
</evidence>
<feature type="compositionally biased region" description="Acidic residues" evidence="17">
    <location>
        <begin position="646"/>
        <end position="680"/>
    </location>
</feature>
<feature type="compositionally biased region" description="Basic and acidic residues" evidence="17">
    <location>
        <begin position="762"/>
        <end position="793"/>
    </location>
</feature>
<accession>A0A6A6QPA5</accession>
<feature type="compositionally biased region" description="Polar residues" evidence="17">
    <location>
        <begin position="744"/>
        <end position="757"/>
    </location>
</feature>
<keyword evidence="14" id="KW-0539">Nucleus</keyword>
<dbReference type="GO" id="GO:0003678">
    <property type="term" value="F:DNA helicase activity"/>
    <property type="evidence" value="ECO:0007669"/>
    <property type="project" value="UniProtKB-EC"/>
</dbReference>
<keyword evidence="6" id="KW-0378">Hydrolase</keyword>
<evidence type="ECO:0000256" key="6">
    <source>
        <dbReference type="ARBA" id="ARBA00022801"/>
    </source>
</evidence>
<feature type="compositionally biased region" description="Basic and acidic residues" evidence="17">
    <location>
        <begin position="8"/>
        <end position="18"/>
    </location>
</feature>
<keyword evidence="11" id="KW-0238">DNA-binding</keyword>
<evidence type="ECO:0000256" key="3">
    <source>
        <dbReference type="ARBA" id="ARBA00011826"/>
    </source>
</evidence>
<dbReference type="InterPro" id="IPR000330">
    <property type="entry name" value="SNF2_N"/>
</dbReference>
<feature type="compositionally biased region" description="Acidic residues" evidence="17">
    <location>
        <begin position="573"/>
        <end position="589"/>
    </location>
</feature>
<dbReference type="SMART" id="SM00490">
    <property type="entry name" value="HELICc"/>
    <property type="match status" value="1"/>
</dbReference>
<dbReference type="PANTHER" id="PTHR45685:SF1">
    <property type="entry name" value="HELICASE SRCAP"/>
    <property type="match status" value="1"/>
</dbReference>
<dbReference type="OrthoDB" id="372624at2759"/>
<evidence type="ECO:0000256" key="16">
    <source>
        <dbReference type="SAM" id="Coils"/>
    </source>
</evidence>
<evidence type="ECO:0000256" key="2">
    <source>
        <dbReference type="ARBA" id="ARBA00009220"/>
    </source>
</evidence>
<dbReference type="GO" id="GO:0006338">
    <property type="term" value="P:chromatin remodeling"/>
    <property type="evidence" value="ECO:0007669"/>
    <property type="project" value="TreeGrafter"/>
</dbReference>
<dbReference type="Gene3D" id="3.40.50.300">
    <property type="entry name" value="P-loop containing nucleotide triphosphate hydrolases"/>
    <property type="match status" value="1"/>
</dbReference>
<evidence type="ECO:0000256" key="17">
    <source>
        <dbReference type="SAM" id="MobiDB-lite"/>
    </source>
</evidence>
<evidence type="ECO:0000256" key="8">
    <source>
        <dbReference type="ARBA" id="ARBA00022840"/>
    </source>
</evidence>
<proteinExistence type="inferred from homology"/>
<dbReference type="PANTHER" id="PTHR45685">
    <property type="entry name" value="HELICASE SRCAP-RELATED"/>
    <property type="match status" value="1"/>
</dbReference>
<keyword evidence="8" id="KW-0067">ATP-binding</keyword>
<sequence>MSGGTLPVKHDNTPHNHVDGALNPPPPTDEPAADTPETHTNGCRRAGDDVATPVNGDEGGVAEQRPAKKRKLDDLTTRPRSISRAVSPPWKSSVVDGPTTVIVDGKRKSTRFNPLTPEAAPEPVKRPTRAQASKPVNVNGSAGKQNGHRVASTPLPTKISKTYGSLRKTPSAASLKATPQSPSHRPRKASDAHTTPSLPNGDAAPVKRGPGRPRKYPLPATPEVKKKKPRPHRASDASEPATPNGFHDDSQDDMPPPSGPTPRLKLKLKTPDPIMRHPGHTPQPKFASLADFLEHDDPLADEDLGTSNQYLYPRTEKQIQREVDVRLRILEAAEHGVLSRERSKVWLSEPAKEPPQVYGQYEYVVAHALHFGKLLKREKENHKRLAKRLAQEAVEKWSKRFKKVSKEELHREELKANKIRAKQLITDLQHSWKMAKMEVDQARIARWQEEQDRQGKEVMESMVEQAKAVLGKARLENAGSVAVSEDEDTEDGDTRIESTDEEDHVLSDSGDDEEDDGRDDDQNLTDEQLHEKYRELPNLPSDDDEEVEDKIRGHEIESGADEDEDDQTSRFEQDDDGTQDVDDASEMDLVEDKIPLEEPEDLDGPTSPGTPRTTIGNYSIDGGNEDNEIDYSNVVLDEVGDALLESSDEGTSEEGTSDDDSGSEVTGYEDEFDDEDESEEQSNPLFQLFSSTEIARIKKANQAALQAKIVEAPAANILDEDEDPSKPQDNADIPNGMNGYHETVNASAEEASQSPLQNGHYAESDHVQSPLEEHRSVSTSENHEKTNSTHSEADGEVEEMDIDPPQQNQVSTGVSRAPSTDARVEIPTVLLRGTLRDYQHAGLDWLAKLHGGHSNGILADEMGLGKTIQTISLLAHLAVKEKNWGPHLIVVPTSVMLNWEMEFKKWCPGFKILTYYGDIKERQNMRKGWRNQDLYNVIITSYQLIIQDEQAFKMRHWEYLILDEAHNIKNFKTRRWQTLLGFRTNNRLLLTGTPLQNNIDELWSLLYFLMPAGLESGDSQRIADLQDFTNAMKKPANQILEQGKQVLDAEGQKIVRQLHEVLRPYLLRRLKADVEKQMPGKYEHVVYCRLSKRQRQLYDGFLGRADTKATLATGNYMSIINCLMSLRKVCNHPDLFETRQIVTSFAMRKSVVADFEIKDLLVRRRLLNDAENGKVNLDLINLSFVREQNISKLHATRTQKIRATRPLEDLIEEQTRRTSSDPQLDGSSVNSVLEYMTEKENIFNLDHLKNCLRLTRQRTQFLPVYGKGLFDRLDLRLQDKLGTRKPRRSIDAAEWYLNTTTKILDIVPTLGERASSLAPIIQKFSCVTPAVVATDLAPLTLSAPGTEMVRASPIAQATNDPFHESRIRLSIAFPDKRLLQYDCGKLQRLAILLRDLQAGGHRALIFTQMTKVLDILEQFLNIHGHRYLRLDGATKVEQRQILTDRFNSDPRILCFILSSRSGGLGINLTGADTVIFYDLDWNPAMDKQCQDRCHRIGQTRDVHIYKFVSEYTIEANILRKSNQKRLLDDVIIQKGDFTTDYFNRVTWRDAFDELADGPVDEASRAMERVLGDEAGLGDVILSVEDKEDAVAAKVAQKEIVEEEVGDEADFTGVVPAAAMGDDGITDAVGTAEDGTEVVEVAGKKVRIGRVDDYMYARLLSEWIDIPWEYVPKEKKRPKKGQDVHRVRKRKI</sequence>
<dbReference type="FunFam" id="3.40.50.10810:FF:000005">
    <property type="entry name" value="Photoperiod-independent early flowering 1"/>
    <property type="match status" value="1"/>
</dbReference>
<dbReference type="SUPFAM" id="SSF52540">
    <property type="entry name" value="P-loop containing nucleoside triphosphate hydrolases"/>
    <property type="match status" value="2"/>
</dbReference>
<name>A0A6A6QPA5_9PEZI</name>
<feature type="compositionally biased region" description="Acidic residues" evidence="17">
    <location>
        <begin position="499"/>
        <end position="524"/>
    </location>
</feature>
<evidence type="ECO:0000256" key="1">
    <source>
        <dbReference type="ARBA" id="ARBA00004123"/>
    </source>
</evidence>